<dbReference type="AlphaFoldDB" id="A0AA96LHM2"/>
<dbReference type="RefSeq" id="WP_315607875.1">
    <property type="nucleotide sequence ID" value="NZ_CP130318.1"/>
</dbReference>
<evidence type="ECO:0000313" key="2">
    <source>
        <dbReference type="EMBL" id="WNQ14092.1"/>
    </source>
</evidence>
<feature type="transmembrane region" description="Helical" evidence="1">
    <location>
        <begin position="156"/>
        <end position="173"/>
    </location>
</feature>
<sequence length="193" mass="21226">MKETRVIQWLGMICLLAGLSRMGMTPSSMIWGTDSIQELTFGITASILMSVGTIAIYMVQAKETGIPGFVTVLAIILGNIATTCMLWSLIQSAAPPAESEGIAVKILGLLMMVGLTGGTLAFTFLSYRANIFPRWVIVLLVMMLLSMVLPVEDNKYMAFFWGLTYVGMGYAIWRGRLNPSKVLNEINHKTYKS</sequence>
<protein>
    <submittedName>
        <fullName evidence="2">Uncharacterized protein</fullName>
    </submittedName>
</protein>
<accession>A0AA96LHM2</accession>
<keyword evidence="1" id="KW-0812">Transmembrane</keyword>
<reference evidence="2 3" key="1">
    <citation type="submission" date="2022-02" db="EMBL/GenBank/DDBJ databases">
        <title>Paenibacillus sp. MBLB1776 Whole Genome Shotgun Sequencing.</title>
        <authorList>
            <person name="Hwang C.Y."/>
            <person name="Cho E.-S."/>
            <person name="Seo M.-J."/>
        </authorList>
    </citation>
    <scope>NUCLEOTIDE SEQUENCE [LARGE SCALE GENOMIC DNA]</scope>
    <source>
        <strain evidence="2 3">MBLB1776</strain>
    </source>
</reference>
<feature type="transmembrane region" description="Helical" evidence="1">
    <location>
        <begin position="102"/>
        <end position="125"/>
    </location>
</feature>
<evidence type="ECO:0000256" key="1">
    <source>
        <dbReference type="SAM" id="Phobius"/>
    </source>
</evidence>
<organism evidence="2 3">
    <name type="scientific">Paenibacillus aurantius</name>
    <dbReference type="NCBI Taxonomy" id="2918900"/>
    <lineage>
        <taxon>Bacteria</taxon>
        <taxon>Bacillati</taxon>
        <taxon>Bacillota</taxon>
        <taxon>Bacilli</taxon>
        <taxon>Bacillales</taxon>
        <taxon>Paenibacillaceae</taxon>
        <taxon>Paenibacillus</taxon>
    </lineage>
</organism>
<keyword evidence="1" id="KW-1133">Transmembrane helix</keyword>
<feature type="transmembrane region" description="Helical" evidence="1">
    <location>
        <begin position="66"/>
        <end position="90"/>
    </location>
</feature>
<name>A0AA96LHM2_9BACL</name>
<keyword evidence="3" id="KW-1185">Reference proteome</keyword>
<keyword evidence="1" id="KW-0472">Membrane</keyword>
<dbReference type="KEGG" id="paun:MJA45_14055"/>
<proteinExistence type="predicted"/>
<feature type="transmembrane region" description="Helical" evidence="1">
    <location>
        <begin position="132"/>
        <end position="150"/>
    </location>
</feature>
<dbReference type="Proteomes" id="UP001305702">
    <property type="component" value="Chromosome"/>
</dbReference>
<evidence type="ECO:0000313" key="3">
    <source>
        <dbReference type="Proteomes" id="UP001305702"/>
    </source>
</evidence>
<feature type="transmembrane region" description="Helical" evidence="1">
    <location>
        <begin position="39"/>
        <end position="59"/>
    </location>
</feature>
<dbReference type="EMBL" id="CP130318">
    <property type="protein sequence ID" value="WNQ14092.1"/>
    <property type="molecule type" value="Genomic_DNA"/>
</dbReference>
<gene>
    <name evidence="2" type="ORF">MJA45_14055</name>
</gene>